<evidence type="ECO:0000313" key="3">
    <source>
        <dbReference type="Proteomes" id="UP001562159"/>
    </source>
</evidence>
<comment type="caution">
    <text evidence="2">The sequence shown here is derived from an EMBL/GenBank/DDBJ whole genome shotgun (WGS) entry which is preliminary data.</text>
</comment>
<sequence>MPPKERQPHIHCPLCSWEPRPDSRWKCTSREPGSGCGMVWNTFWTAGCCPGCGHDWAMTQCLSCGRTSPHEQWYHFPPSEDGETRETKKSLETTR</sequence>
<dbReference type="EMBL" id="JBGBPY010000001">
    <property type="protein sequence ID" value="MEY2183401.1"/>
    <property type="molecule type" value="Genomic_DNA"/>
</dbReference>
<feature type="region of interest" description="Disordered" evidence="1">
    <location>
        <begin position="74"/>
        <end position="95"/>
    </location>
</feature>
<name>A0ABV4ATG1_9GAMM</name>
<evidence type="ECO:0000256" key="1">
    <source>
        <dbReference type="SAM" id="MobiDB-lite"/>
    </source>
</evidence>
<accession>A0ABV4ATG1</accession>
<dbReference type="Proteomes" id="UP001562159">
    <property type="component" value="Unassembled WGS sequence"/>
</dbReference>
<keyword evidence="3" id="KW-1185">Reference proteome</keyword>
<evidence type="ECO:0000313" key="2">
    <source>
        <dbReference type="EMBL" id="MEY2183401.1"/>
    </source>
</evidence>
<reference evidence="2 3" key="1">
    <citation type="submission" date="2024-07" db="EMBL/GenBank/DDBJ databases">
        <title>Molecular mechanisms and environmental adaptations of flagellar loss and biofilm growth of Rhodanobacter under environmental stress.</title>
        <authorList>
            <person name="Chen M."/>
        </authorList>
    </citation>
    <scope>NUCLEOTIDE SEQUENCE [LARGE SCALE GENOMIC DNA]</scope>
    <source>
        <strain evidence="2 3">RS22</strain>
    </source>
</reference>
<gene>
    <name evidence="2" type="ORF">AB7878_13340</name>
</gene>
<organism evidence="2 3">
    <name type="scientific">Rhodanobacter humi</name>
    <dbReference type="NCBI Taxonomy" id="1888173"/>
    <lineage>
        <taxon>Bacteria</taxon>
        <taxon>Pseudomonadati</taxon>
        <taxon>Pseudomonadota</taxon>
        <taxon>Gammaproteobacteria</taxon>
        <taxon>Lysobacterales</taxon>
        <taxon>Rhodanobacteraceae</taxon>
        <taxon>Rhodanobacter</taxon>
    </lineage>
</organism>
<proteinExistence type="predicted"/>
<protein>
    <recommendedName>
        <fullName evidence="4">RanBP2-type domain-containing protein</fullName>
    </recommendedName>
</protein>
<feature type="compositionally biased region" description="Basic and acidic residues" evidence="1">
    <location>
        <begin position="82"/>
        <end position="95"/>
    </location>
</feature>
<evidence type="ECO:0008006" key="4">
    <source>
        <dbReference type="Google" id="ProtNLM"/>
    </source>
</evidence>